<dbReference type="EMBL" id="KK102937">
    <property type="protein sequence ID" value="KIY96575.1"/>
    <property type="molecule type" value="Genomic_DNA"/>
</dbReference>
<protein>
    <submittedName>
        <fullName evidence="2">Uncharacterized protein</fullName>
    </submittedName>
</protein>
<dbReference type="STRING" id="145388.A0A0D2MPH1"/>
<reference evidence="2 3" key="1">
    <citation type="journal article" date="2013" name="BMC Genomics">
        <title>Reconstruction of the lipid metabolism for the microalga Monoraphidium neglectum from its genome sequence reveals characteristics suitable for biofuel production.</title>
        <authorList>
            <person name="Bogen C."/>
            <person name="Al-Dilaimi A."/>
            <person name="Albersmeier A."/>
            <person name="Wichmann J."/>
            <person name="Grundmann M."/>
            <person name="Rupp O."/>
            <person name="Lauersen K.J."/>
            <person name="Blifernez-Klassen O."/>
            <person name="Kalinowski J."/>
            <person name="Goesmann A."/>
            <person name="Mussgnug J.H."/>
            <person name="Kruse O."/>
        </authorList>
    </citation>
    <scope>NUCLEOTIDE SEQUENCE [LARGE SCALE GENOMIC DNA]</scope>
    <source>
        <strain evidence="2 3">SAG 48.87</strain>
    </source>
</reference>
<feature type="region of interest" description="Disordered" evidence="1">
    <location>
        <begin position="1"/>
        <end position="34"/>
    </location>
</feature>
<name>A0A0D2MPH1_9CHLO</name>
<evidence type="ECO:0000313" key="2">
    <source>
        <dbReference type="EMBL" id="KIY96575.1"/>
    </source>
</evidence>
<accession>A0A0D2MPH1</accession>
<evidence type="ECO:0000256" key="1">
    <source>
        <dbReference type="SAM" id="MobiDB-lite"/>
    </source>
</evidence>
<dbReference type="RefSeq" id="XP_013895595.1">
    <property type="nucleotide sequence ID" value="XM_014040141.1"/>
</dbReference>
<organism evidence="2 3">
    <name type="scientific">Monoraphidium neglectum</name>
    <dbReference type="NCBI Taxonomy" id="145388"/>
    <lineage>
        <taxon>Eukaryota</taxon>
        <taxon>Viridiplantae</taxon>
        <taxon>Chlorophyta</taxon>
        <taxon>core chlorophytes</taxon>
        <taxon>Chlorophyceae</taxon>
        <taxon>CS clade</taxon>
        <taxon>Sphaeropleales</taxon>
        <taxon>Selenastraceae</taxon>
        <taxon>Monoraphidium</taxon>
    </lineage>
</organism>
<keyword evidence="3" id="KW-1185">Reference proteome</keyword>
<sequence length="183" mass="17700">MSGGGAGIGGGGGSAGAGGSGGAPVTPGSLLDSSVTQLSGRNSTLVYSSSIAAAAANATGDAPPAGAPPPPPRVDPPLFAYPPVGDLPTVYFTASMKDLDSPDEFTAAMQAAYIQAVSAFLGASPLGGPVAAASVLAVQAAADGVWVVTKVEMLQDPDKSLRGLLLTTLRLHAATATGLCASH</sequence>
<gene>
    <name evidence="2" type="ORF">MNEG_11385</name>
</gene>
<dbReference type="GeneID" id="25728642"/>
<dbReference type="Proteomes" id="UP000054498">
    <property type="component" value="Unassembled WGS sequence"/>
</dbReference>
<feature type="compositionally biased region" description="Gly residues" evidence="1">
    <location>
        <begin position="1"/>
        <end position="22"/>
    </location>
</feature>
<evidence type="ECO:0000313" key="3">
    <source>
        <dbReference type="Proteomes" id="UP000054498"/>
    </source>
</evidence>
<proteinExistence type="predicted"/>
<dbReference type="KEGG" id="mng:MNEG_11385"/>
<dbReference type="AlphaFoldDB" id="A0A0D2MPH1"/>